<dbReference type="Proteomes" id="UP000235672">
    <property type="component" value="Unassembled WGS sequence"/>
</dbReference>
<dbReference type="AlphaFoldDB" id="A0A2J6Q563"/>
<feature type="compositionally biased region" description="Polar residues" evidence="2">
    <location>
        <begin position="270"/>
        <end position="281"/>
    </location>
</feature>
<accession>A0A2J6Q563</accession>
<feature type="region of interest" description="Disordered" evidence="2">
    <location>
        <begin position="185"/>
        <end position="281"/>
    </location>
</feature>
<keyword evidence="1" id="KW-0175">Coiled coil</keyword>
<feature type="coiled-coil region" evidence="1">
    <location>
        <begin position="708"/>
        <end position="735"/>
    </location>
</feature>
<evidence type="ECO:0000256" key="1">
    <source>
        <dbReference type="SAM" id="Coils"/>
    </source>
</evidence>
<dbReference type="STRING" id="1745343.A0A2J6Q563"/>
<reference evidence="3 4" key="1">
    <citation type="submission" date="2016-05" db="EMBL/GenBank/DDBJ databases">
        <title>A degradative enzymes factory behind the ericoid mycorrhizal symbiosis.</title>
        <authorList>
            <consortium name="DOE Joint Genome Institute"/>
            <person name="Martino E."/>
            <person name="Morin E."/>
            <person name="Grelet G."/>
            <person name="Kuo A."/>
            <person name="Kohler A."/>
            <person name="Daghino S."/>
            <person name="Barry K."/>
            <person name="Choi C."/>
            <person name="Cichocki N."/>
            <person name="Clum A."/>
            <person name="Copeland A."/>
            <person name="Hainaut M."/>
            <person name="Haridas S."/>
            <person name="Labutti K."/>
            <person name="Lindquist E."/>
            <person name="Lipzen A."/>
            <person name="Khouja H.-R."/>
            <person name="Murat C."/>
            <person name="Ohm R."/>
            <person name="Olson A."/>
            <person name="Spatafora J."/>
            <person name="Veneault-Fourrey C."/>
            <person name="Henrissat B."/>
            <person name="Grigoriev I."/>
            <person name="Martin F."/>
            <person name="Perotto S."/>
        </authorList>
    </citation>
    <scope>NUCLEOTIDE SEQUENCE [LARGE SCALE GENOMIC DNA]</scope>
    <source>
        <strain evidence="3 4">UAMH 7357</strain>
    </source>
</reference>
<protein>
    <submittedName>
        <fullName evidence="3">Uncharacterized protein</fullName>
    </submittedName>
</protein>
<gene>
    <name evidence="3" type="ORF">NA56DRAFT_689042</name>
</gene>
<feature type="compositionally biased region" description="Basic and acidic residues" evidence="2">
    <location>
        <begin position="231"/>
        <end position="252"/>
    </location>
</feature>
<dbReference type="EMBL" id="KZ613481">
    <property type="protein sequence ID" value="PMD21406.1"/>
    <property type="molecule type" value="Genomic_DNA"/>
</dbReference>
<proteinExistence type="predicted"/>
<evidence type="ECO:0000313" key="4">
    <source>
        <dbReference type="Proteomes" id="UP000235672"/>
    </source>
</evidence>
<dbReference type="OrthoDB" id="3562889at2759"/>
<feature type="region of interest" description="Disordered" evidence="2">
    <location>
        <begin position="436"/>
        <end position="466"/>
    </location>
</feature>
<evidence type="ECO:0000313" key="3">
    <source>
        <dbReference type="EMBL" id="PMD21406.1"/>
    </source>
</evidence>
<keyword evidence="4" id="KW-1185">Reference proteome</keyword>
<feature type="coiled-coil region" evidence="1">
    <location>
        <begin position="576"/>
        <end position="624"/>
    </location>
</feature>
<organism evidence="3 4">
    <name type="scientific">Hyaloscypha hepaticicola</name>
    <dbReference type="NCBI Taxonomy" id="2082293"/>
    <lineage>
        <taxon>Eukaryota</taxon>
        <taxon>Fungi</taxon>
        <taxon>Dikarya</taxon>
        <taxon>Ascomycota</taxon>
        <taxon>Pezizomycotina</taxon>
        <taxon>Leotiomycetes</taxon>
        <taxon>Helotiales</taxon>
        <taxon>Hyaloscyphaceae</taxon>
        <taxon>Hyaloscypha</taxon>
    </lineage>
</organism>
<sequence length="772" mass="87259">MVCEEYLDVINVVVQDAYYHTHPRRISGEGYLRLLASHGGQPSYDEAWRQQVMERAFRRMVDKDKILTSRQSSWELHPEFDAKRFFKVRESANWVQQIYSKDVQKQHRSRIALQSLEQFLNSDLDRISGRQLIKLFGHSAGEEYDSLQSPSDKVIKEEPVRELANLTKLPSMAGTKRKRIYIDENGNEEHTSSESEPPSPIPLFTPMSSPPSLQSSRSSFEPNNPPQEITRTMDRSPRHIRPGDKPMERATLEKSGQAAARATPPEGRTTEISTQKTAGLAQSQKTELERLLAKYPWLPACAQRTRDRFPQDKFDFVASGGTVKIKCHDCHQNLYKAIYPEKTICNFEAHLRTPLHKQNVIARLTGVAPPERQASPAIHKQNSKSRASGIDPVARRAELAAYRRSLPSRLSGQTSFPDQASPATFRQNVTAALYSTSLHGAPPTVERAHPSGNRSKRREPPSPSPELRSLVLIFPFASSAGRFSARESTLNDSTPQLYPVEKSDSRPVMWESVDRTKRRMLDPIDDQTAGPNGVRNLELVDGRPAIRIRAKGKRQSGGGLVVPALLRSTLRLGTEIESLQQENDGIKVQTSALEEAHTQNARLLLAAEGKHDELADRVETLEELSWTLQQLPPAQAVPENVSARLALLEKRGETQRNNFTSAHQLQVSTSEEMTLLRTTSNRHDEELEALKASKKREKEWRKYLDKVTKDQKAKIEQLEARLKKEREEKQNLKMATEGRIDALINHHQKLSDAMMKRMSALESLLEKKGAQI</sequence>
<feature type="compositionally biased region" description="Low complexity" evidence="2">
    <location>
        <begin position="206"/>
        <end position="222"/>
    </location>
</feature>
<evidence type="ECO:0000256" key="2">
    <source>
        <dbReference type="SAM" id="MobiDB-lite"/>
    </source>
</evidence>
<name>A0A2J6Q563_9HELO</name>